<dbReference type="InterPro" id="IPR026234">
    <property type="entry name" value="MRGPCRFAMILY"/>
</dbReference>
<dbReference type="GO" id="GO:0004930">
    <property type="term" value="F:G protein-coupled receptor activity"/>
    <property type="evidence" value="ECO:0007669"/>
    <property type="project" value="UniProtKB-KW"/>
</dbReference>
<evidence type="ECO:0000256" key="6">
    <source>
        <dbReference type="ARBA" id="ARBA00023170"/>
    </source>
</evidence>
<gene>
    <name evidence="9" type="ORF">DV515_00002542</name>
</gene>
<keyword evidence="7" id="KW-0807">Transducer</keyword>
<evidence type="ECO:0000256" key="2">
    <source>
        <dbReference type="ARBA" id="ARBA00022692"/>
    </source>
</evidence>
<evidence type="ECO:0000256" key="5">
    <source>
        <dbReference type="ARBA" id="ARBA00023136"/>
    </source>
</evidence>
<keyword evidence="3 8" id="KW-1133">Transmembrane helix</keyword>
<dbReference type="AlphaFoldDB" id="A0A3L8SYC2"/>
<comment type="subcellular location">
    <subcellularLocation>
        <location evidence="1">Membrane</location>
        <topology evidence="1">Multi-pass membrane protein</topology>
    </subcellularLocation>
</comment>
<accession>A0A3L8SYC2</accession>
<keyword evidence="5 8" id="KW-0472">Membrane</keyword>
<dbReference type="Proteomes" id="UP000276834">
    <property type="component" value="Unassembled WGS sequence"/>
</dbReference>
<dbReference type="EMBL" id="QUSF01000004">
    <property type="protein sequence ID" value="RLW09989.1"/>
    <property type="molecule type" value="Genomic_DNA"/>
</dbReference>
<dbReference type="PANTHER" id="PTHR11334">
    <property type="entry name" value="MAS-RELATED G-PROTEIN COUPLED RECEPTOR"/>
    <property type="match status" value="1"/>
</dbReference>
<feature type="transmembrane region" description="Helical" evidence="8">
    <location>
        <begin position="248"/>
        <end position="267"/>
    </location>
</feature>
<name>A0A3L8SYC2_CHLGU</name>
<evidence type="ECO:0000313" key="10">
    <source>
        <dbReference type="Proteomes" id="UP000276834"/>
    </source>
</evidence>
<comment type="caution">
    <text evidence="9">The sequence shown here is derived from an EMBL/GenBank/DDBJ whole genome shotgun (WGS) entry which is preliminary data.</text>
</comment>
<dbReference type="OrthoDB" id="9212336at2759"/>
<organism evidence="9 10">
    <name type="scientific">Chloebia gouldiae</name>
    <name type="common">Gouldian finch</name>
    <name type="synonym">Erythrura gouldiae</name>
    <dbReference type="NCBI Taxonomy" id="44316"/>
    <lineage>
        <taxon>Eukaryota</taxon>
        <taxon>Metazoa</taxon>
        <taxon>Chordata</taxon>
        <taxon>Craniata</taxon>
        <taxon>Vertebrata</taxon>
        <taxon>Euteleostomi</taxon>
        <taxon>Archelosauria</taxon>
        <taxon>Archosauria</taxon>
        <taxon>Dinosauria</taxon>
        <taxon>Saurischia</taxon>
        <taxon>Theropoda</taxon>
        <taxon>Coelurosauria</taxon>
        <taxon>Aves</taxon>
        <taxon>Neognathae</taxon>
        <taxon>Neoaves</taxon>
        <taxon>Telluraves</taxon>
        <taxon>Australaves</taxon>
        <taxon>Passeriformes</taxon>
        <taxon>Passeroidea</taxon>
        <taxon>Passeridae</taxon>
        <taxon>Chloebia</taxon>
    </lineage>
</organism>
<evidence type="ECO:0000256" key="3">
    <source>
        <dbReference type="ARBA" id="ARBA00022989"/>
    </source>
</evidence>
<feature type="transmembrane region" description="Helical" evidence="8">
    <location>
        <begin position="27"/>
        <end position="53"/>
    </location>
</feature>
<proteinExistence type="predicted"/>
<keyword evidence="2 8" id="KW-0812">Transmembrane</keyword>
<keyword evidence="4" id="KW-0297">G-protein coupled receptor</keyword>
<protein>
    <recommendedName>
        <fullName evidence="11">G-protein coupled receptors family 1 profile domain-containing protein</fullName>
    </recommendedName>
</protein>
<reference evidence="9 10" key="1">
    <citation type="journal article" date="2018" name="Proc. R. Soc. B">
        <title>A non-coding region near Follistatin controls head colour polymorphism in the Gouldian finch.</title>
        <authorList>
            <person name="Toomey M.B."/>
            <person name="Marques C.I."/>
            <person name="Andrade P."/>
            <person name="Araujo P.M."/>
            <person name="Sabatino S."/>
            <person name="Gazda M.A."/>
            <person name="Afonso S."/>
            <person name="Lopes R.J."/>
            <person name="Corbo J.C."/>
            <person name="Carneiro M."/>
        </authorList>
    </citation>
    <scope>NUCLEOTIDE SEQUENCE [LARGE SCALE GENOMIC DNA]</scope>
    <source>
        <strain evidence="9">Red01</strain>
        <tissue evidence="9">Muscle</tissue>
    </source>
</reference>
<evidence type="ECO:0000256" key="1">
    <source>
        <dbReference type="ARBA" id="ARBA00004141"/>
    </source>
</evidence>
<keyword evidence="6" id="KW-0675">Receptor</keyword>
<feature type="transmembrane region" description="Helical" evidence="8">
    <location>
        <begin position="176"/>
        <end position="195"/>
    </location>
</feature>
<evidence type="ECO:0000313" key="9">
    <source>
        <dbReference type="EMBL" id="RLW09989.1"/>
    </source>
</evidence>
<evidence type="ECO:0000256" key="4">
    <source>
        <dbReference type="ARBA" id="ARBA00023040"/>
    </source>
</evidence>
<feature type="transmembrane region" description="Helical" evidence="8">
    <location>
        <begin position="136"/>
        <end position="156"/>
    </location>
</feature>
<keyword evidence="10" id="KW-1185">Reference proteome</keyword>
<evidence type="ECO:0008006" key="11">
    <source>
        <dbReference type="Google" id="ProtNLM"/>
    </source>
</evidence>
<dbReference type="GO" id="GO:0005886">
    <property type="term" value="C:plasma membrane"/>
    <property type="evidence" value="ECO:0007669"/>
    <property type="project" value="TreeGrafter"/>
</dbReference>
<evidence type="ECO:0000256" key="7">
    <source>
        <dbReference type="ARBA" id="ARBA00023224"/>
    </source>
</evidence>
<evidence type="ECO:0000256" key="8">
    <source>
        <dbReference type="SAM" id="Phobius"/>
    </source>
</evidence>
<feature type="transmembrane region" description="Helical" evidence="8">
    <location>
        <begin position="216"/>
        <end position="236"/>
    </location>
</feature>
<feature type="transmembrane region" description="Helical" evidence="8">
    <location>
        <begin position="60"/>
        <end position="83"/>
    </location>
</feature>
<sequence length="310" mass="34899">MEVSTVSPPAISPTEGDNLCETDISSVAIHSVTLLICLCGLAGNGAVLCLLQLEICNDGIFTVTVVDFLFLLLTVPSTLLFLVEDMSCSPVVPLLHLNFLFKLSDVSFYWELYCLMPSTPEVYMDNLFLLCCHCKLLLRLMWLLNGVQFWAFFALFTVLPTVTSLCPSHKQELCQAAFISRNTIILILLAAPIVISSTIDFIKAKWGSQQQQPKRCDIAVVLIVFLTLLLIIWNFLQQLGYIFVPSHMVFLLNLINSSIKPFVYFLVGKCRSRCSVGSLRLSLQKVFEEEKKKKKACRNDAPRDIRVRAY</sequence>
<dbReference type="PANTHER" id="PTHR11334:SF68">
    <property type="entry name" value="G-PROTEIN COUPLED RECEPTORS FAMILY 1 PROFILE DOMAIN-CONTAINING PROTEIN-RELATED"/>
    <property type="match status" value="1"/>
</dbReference>